<dbReference type="Proteomes" id="UP000536441">
    <property type="component" value="Unassembled WGS sequence"/>
</dbReference>
<evidence type="ECO:0000259" key="2">
    <source>
        <dbReference type="Pfam" id="PF09832"/>
    </source>
</evidence>
<dbReference type="EMBL" id="JABMCH010000071">
    <property type="protein sequence ID" value="NUU48612.1"/>
    <property type="molecule type" value="Genomic_DNA"/>
</dbReference>
<reference evidence="3 4" key="1">
    <citation type="submission" date="2020-05" db="EMBL/GenBank/DDBJ databases">
        <title>Genome Sequencing of Type Strains.</title>
        <authorList>
            <person name="Lemaire J.F."/>
            <person name="Inderbitzin P."/>
            <person name="Gregorio O.A."/>
            <person name="Collins S.B."/>
            <person name="Wespe N."/>
            <person name="Knight-Connoni V."/>
        </authorList>
    </citation>
    <scope>NUCLEOTIDE SEQUENCE [LARGE SCALE GENOMIC DNA]</scope>
    <source>
        <strain evidence="3 4">DSM 100049</strain>
    </source>
</reference>
<sequence>MMRLLAALALLLAAPVAAQTGPTEPTPDAGGRIETARALVAKMKLDQMLDFQFANLMPLVTGNLLGAMQTMSDAPNGVRPLLVTPEGRAKVSAIVSEEMMAAMRARYPDIREAAAEEYRRNFSEDDLKAITAFFNTPAGQHWLALQPQLQQRLAEFGKGMGRDAGMAAFPKIRARIEALAKTQAPAATKQDKK</sequence>
<organism evidence="3 4">
    <name type="scientific">Sphingomonas zeae</name>
    <dbReference type="NCBI Taxonomy" id="1646122"/>
    <lineage>
        <taxon>Bacteria</taxon>
        <taxon>Pseudomonadati</taxon>
        <taxon>Pseudomonadota</taxon>
        <taxon>Alphaproteobacteria</taxon>
        <taxon>Sphingomonadales</taxon>
        <taxon>Sphingomonadaceae</taxon>
        <taxon>Sphingomonas</taxon>
    </lineage>
</organism>
<feature type="domain" description="DUF2059" evidence="2">
    <location>
        <begin position="109"/>
        <end position="164"/>
    </location>
</feature>
<evidence type="ECO:0000256" key="1">
    <source>
        <dbReference type="SAM" id="SignalP"/>
    </source>
</evidence>
<evidence type="ECO:0000313" key="4">
    <source>
        <dbReference type="Proteomes" id="UP000536441"/>
    </source>
</evidence>
<feature type="signal peptide" evidence="1">
    <location>
        <begin position="1"/>
        <end position="18"/>
    </location>
</feature>
<keyword evidence="4" id="KW-1185">Reference proteome</keyword>
<comment type="caution">
    <text evidence="3">The sequence shown here is derived from an EMBL/GenBank/DDBJ whole genome shotgun (WGS) entry which is preliminary data.</text>
</comment>
<dbReference type="AlphaFoldDB" id="A0A7Y6B717"/>
<keyword evidence="1" id="KW-0732">Signal</keyword>
<accession>A0A7Y6B717</accession>
<evidence type="ECO:0000313" key="3">
    <source>
        <dbReference type="EMBL" id="NUU48612.1"/>
    </source>
</evidence>
<proteinExistence type="predicted"/>
<name>A0A7Y6B717_9SPHN</name>
<feature type="chain" id="PRO_5031492251" evidence="1">
    <location>
        <begin position="19"/>
        <end position="193"/>
    </location>
</feature>
<dbReference type="Pfam" id="PF09832">
    <property type="entry name" value="DUF2059"/>
    <property type="match status" value="1"/>
</dbReference>
<gene>
    <name evidence="3" type="ORF">HP438_16720</name>
</gene>
<protein>
    <submittedName>
        <fullName evidence="3">DUF2059 domain-containing protein</fullName>
    </submittedName>
</protein>
<dbReference type="InterPro" id="IPR018637">
    <property type="entry name" value="DUF2059"/>
</dbReference>